<dbReference type="Pfam" id="PF02050">
    <property type="entry name" value="FliJ"/>
    <property type="match status" value="1"/>
</dbReference>
<keyword evidence="5" id="KW-1003">Cell membrane</keyword>
<keyword evidence="6" id="KW-0145">Chemotaxis</keyword>
<dbReference type="Gene3D" id="1.10.287.1700">
    <property type="match status" value="1"/>
</dbReference>
<dbReference type="RefSeq" id="WP_127907642.1">
    <property type="nucleotide sequence ID" value="NZ_RQXX01000007.1"/>
</dbReference>
<comment type="caution">
    <text evidence="12">The sequence shown here is derived from an EMBL/GenBank/DDBJ whole genome shotgun (WGS) entry which is preliminary data.</text>
</comment>
<evidence type="ECO:0000256" key="10">
    <source>
        <dbReference type="ARBA" id="ARBA00023225"/>
    </source>
</evidence>
<dbReference type="Proteomes" id="UP000285908">
    <property type="component" value="Unassembled WGS sequence"/>
</dbReference>
<evidence type="ECO:0000256" key="6">
    <source>
        <dbReference type="ARBA" id="ARBA00022500"/>
    </source>
</evidence>
<name>A0A438ADW6_9RHOB</name>
<keyword evidence="9" id="KW-0472">Membrane</keyword>
<evidence type="ECO:0000256" key="4">
    <source>
        <dbReference type="ARBA" id="ARBA00022448"/>
    </source>
</evidence>
<keyword evidence="7" id="KW-1005">Bacterial flagellum biogenesis</keyword>
<comment type="similarity">
    <text evidence="2">Belongs to the FliJ family.</text>
</comment>
<reference evidence="12 13" key="1">
    <citation type="submission" date="2018-11" db="EMBL/GenBank/DDBJ databases">
        <title>Mesobaculum littorinae gen. nov., sp. nov., isolated from Littorina scabra that represents a novel genus of the order Rhodobacteraceae.</title>
        <authorList>
            <person name="Li F."/>
        </authorList>
    </citation>
    <scope>NUCLEOTIDE SEQUENCE [LARGE SCALE GENOMIC DNA]</scope>
    <source>
        <strain evidence="12 13">M0103</strain>
    </source>
</reference>
<dbReference type="GO" id="GO:0044781">
    <property type="term" value="P:bacterial-type flagellum organization"/>
    <property type="evidence" value="ECO:0007669"/>
    <property type="project" value="UniProtKB-KW"/>
</dbReference>
<accession>A0A438ADW6</accession>
<dbReference type="GO" id="GO:0005886">
    <property type="term" value="C:plasma membrane"/>
    <property type="evidence" value="ECO:0007669"/>
    <property type="project" value="UniProtKB-SubCell"/>
</dbReference>
<dbReference type="InterPro" id="IPR012823">
    <property type="entry name" value="Flagell_FliJ"/>
</dbReference>
<keyword evidence="10" id="KW-1006">Bacterial flagellum protein export</keyword>
<keyword evidence="13" id="KW-1185">Reference proteome</keyword>
<protein>
    <recommendedName>
        <fullName evidence="3">Flagellar FliJ protein</fullName>
    </recommendedName>
</protein>
<evidence type="ECO:0000256" key="3">
    <source>
        <dbReference type="ARBA" id="ARBA00020392"/>
    </source>
</evidence>
<dbReference type="GO" id="GO:0015031">
    <property type="term" value="P:protein transport"/>
    <property type="evidence" value="ECO:0007669"/>
    <property type="project" value="UniProtKB-KW"/>
</dbReference>
<comment type="subcellular location">
    <subcellularLocation>
        <location evidence="1">Cell membrane</location>
        <topology evidence="1">Peripheral membrane protein</topology>
        <orientation evidence="1">Cytoplasmic side</orientation>
    </subcellularLocation>
</comment>
<evidence type="ECO:0000256" key="5">
    <source>
        <dbReference type="ARBA" id="ARBA00022475"/>
    </source>
</evidence>
<proteinExistence type="inferred from homology"/>
<evidence type="ECO:0000256" key="2">
    <source>
        <dbReference type="ARBA" id="ARBA00010004"/>
    </source>
</evidence>
<evidence type="ECO:0000256" key="11">
    <source>
        <dbReference type="SAM" id="Coils"/>
    </source>
</evidence>
<organism evidence="12 13">
    <name type="scientific">Mesobaculum littorinae</name>
    <dbReference type="NCBI Taxonomy" id="2486419"/>
    <lineage>
        <taxon>Bacteria</taxon>
        <taxon>Pseudomonadati</taxon>
        <taxon>Pseudomonadota</taxon>
        <taxon>Alphaproteobacteria</taxon>
        <taxon>Rhodobacterales</taxon>
        <taxon>Roseobacteraceae</taxon>
        <taxon>Mesobaculum</taxon>
    </lineage>
</organism>
<evidence type="ECO:0000256" key="9">
    <source>
        <dbReference type="ARBA" id="ARBA00023136"/>
    </source>
</evidence>
<evidence type="ECO:0000313" key="12">
    <source>
        <dbReference type="EMBL" id="RVV96848.1"/>
    </source>
</evidence>
<dbReference type="GO" id="GO:0071973">
    <property type="term" value="P:bacterial-type flagellum-dependent cell motility"/>
    <property type="evidence" value="ECO:0007669"/>
    <property type="project" value="InterPro"/>
</dbReference>
<dbReference type="InterPro" id="IPR053716">
    <property type="entry name" value="Flag_assembly_chemotaxis_eff"/>
</dbReference>
<sequence length="146" mass="17055">MTPENRRIAALDVLERLRRHEMEEEARELGQLRGRIAQHEQTRDGLERDLRDETRDSTLESARYVADYVRAVRAQIVTHAQAIAALEAKAEGLEDRVRARFRDMRTIGTLSARARSRRAAEHARREAEEMAEIGLQRWQRDPRRTT</sequence>
<feature type="coiled-coil region" evidence="11">
    <location>
        <begin position="22"/>
        <end position="96"/>
    </location>
</feature>
<dbReference type="GO" id="GO:0006935">
    <property type="term" value="P:chemotaxis"/>
    <property type="evidence" value="ECO:0007669"/>
    <property type="project" value="UniProtKB-KW"/>
</dbReference>
<dbReference type="GO" id="GO:0009288">
    <property type="term" value="C:bacterial-type flagellum"/>
    <property type="evidence" value="ECO:0007669"/>
    <property type="project" value="InterPro"/>
</dbReference>
<evidence type="ECO:0000313" key="13">
    <source>
        <dbReference type="Proteomes" id="UP000285908"/>
    </source>
</evidence>
<dbReference type="AlphaFoldDB" id="A0A438ADW6"/>
<evidence type="ECO:0000256" key="1">
    <source>
        <dbReference type="ARBA" id="ARBA00004413"/>
    </source>
</evidence>
<evidence type="ECO:0000256" key="7">
    <source>
        <dbReference type="ARBA" id="ARBA00022795"/>
    </source>
</evidence>
<keyword evidence="8" id="KW-0653">Protein transport</keyword>
<keyword evidence="11" id="KW-0175">Coiled coil</keyword>
<evidence type="ECO:0000256" key="8">
    <source>
        <dbReference type="ARBA" id="ARBA00022927"/>
    </source>
</evidence>
<dbReference type="EMBL" id="RQXX01000007">
    <property type="protein sequence ID" value="RVV96848.1"/>
    <property type="molecule type" value="Genomic_DNA"/>
</dbReference>
<dbReference type="OrthoDB" id="7872267at2"/>
<keyword evidence="4" id="KW-0813">Transport</keyword>
<gene>
    <name evidence="12" type="ORF">EKE94_16000</name>
</gene>